<dbReference type="InterPro" id="IPR031311">
    <property type="entry name" value="CHIT_BIND_RR_consensus"/>
</dbReference>
<keyword evidence="2 5" id="KW-0732">Signal</keyword>
<evidence type="ECO:0000256" key="1">
    <source>
        <dbReference type="ARBA" id="ARBA00022460"/>
    </source>
</evidence>
<evidence type="ECO:0000256" key="5">
    <source>
        <dbReference type="SAM" id="SignalP"/>
    </source>
</evidence>
<protein>
    <recommendedName>
        <fullName evidence="8">Pro-resilin-like</fullName>
    </recommendedName>
</protein>
<dbReference type="InterPro" id="IPR000618">
    <property type="entry name" value="Insect_cuticle"/>
</dbReference>
<sequence>MQIAIIINVSIDFFKRFVLSITLLAALVSCEPPVQGYNYQAPSNNYNNYNSAGNSYLPPSTGYTPPSNNYLPPTSNFGSSFSSGSSYSGSGYAGTGAGNGGYSGGHDHGSHGGDHGHGSEHEVPKSYEFGYAVKDAESGNDYNRREMSDGNVVRGEYRVQLPDGRTQIVTYHADWQTGFHADVRYEGEARYPEPTQNVQQQGGYNYNAPASNDFQGSLTGFHGNRNSGYKPSTAYGPPGYH</sequence>
<comment type="caution">
    <text evidence="6">The sequence shown here is derived from an EMBL/GenBank/DDBJ whole genome shotgun (WGS) entry which is preliminary data.</text>
</comment>
<accession>A0ABD0S897</accession>
<feature type="compositionally biased region" description="Polar residues" evidence="4">
    <location>
        <begin position="208"/>
        <end position="230"/>
    </location>
</feature>
<feature type="region of interest" description="Disordered" evidence="4">
    <location>
        <begin position="207"/>
        <end position="241"/>
    </location>
</feature>
<dbReference type="PROSITE" id="PS51155">
    <property type="entry name" value="CHIT_BIND_RR_2"/>
    <property type="match status" value="1"/>
</dbReference>
<proteinExistence type="predicted"/>
<dbReference type="PANTHER" id="PTHR12236">
    <property type="entry name" value="STRUCTURAL CONTITUENT OF CUTICLE"/>
    <property type="match status" value="1"/>
</dbReference>
<feature type="region of interest" description="Disordered" evidence="4">
    <location>
        <begin position="98"/>
        <end position="122"/>
    </location>
</feature>
<evidence type="ECO:0000313" key="6">
    <source>
        <dbReference type="EMBL" id="KAL0810290.1"/>
    </source>
</evidence>
<dbReference type="InterPro" id="IPR051217">
    <property type="entry name" value="Insect_Cuticle_Struc_Prot"/>
</dbReference>
<dbReference type="GO" id="GO:0042302">
    <property type="term" value="F:structural constituent of cuticle"/>
    <property type="evidence" value="ECO:0007669"/>
    <property type="project" value="UniProtKB-UniRule"/>
</dbReference>
<dbReference type="EMBL" id="JBEDNZ010000026">
    <property type="protein sequence ID" value="KAL0810290.1"/>
    <property type="molecule type" value="Genomic_DNA"/>
</dbReference>
<evidence type="ECO:0000313" key="7">
    <source>
        <dbReference type="Proteomes" id="UP001549921"/>
    </source>
</evidence>
<feature type="compositionally biased region" description="Basic and acidic residues" evidence="4">
    <location>
        <begin position="105"/>
        <end position="122"/>
    </location>
</feature>
<evidence type="ECO:0000256" key="2">
    <source>
        <dbReference type="ARBA" id="ARBA00022729"/>
    </source>
</evidence>
<dbReference type="PROSITE" id="PS00233">
    <property type="entry name" value="CHIT_BIND_RR_1"/>
    <property type="match status" value="1"/>
</dbReference>
<evidence type="ECO:0008006" key="8">
    <source>
        <dbReference type="Google" id="ProtNLM"/>
    </source>
</evidence>
<organism evidence="6 7">
    <name type="scientific">Loxostege sticticalis</name>
    <name type="common">Beet webworm moth</name>
    <dbReference type="NCBI Taxonomy" id="481309"/>
    <lineage>
        <taxon>Eukaryota</taxon>
        <taxon>Metazoa</taxon>
        <taxon>Ecdysozoa</taxon>
        <taxon>Arthropoda</taxon>
        <taxon>Hexapoda</taxon>
        <taxon>Insecta</taxon>
        <taxon>Pterygota</taxon>
        <taxon>Neoptera</taxon>
        <taxon>Endopterygota</taxon>
        <taxon>Lepidoptera</taxon>
        <taxon>Glossata</taxon>
        <taxon>Ditrysia</taxon>
        <taxon>Pyraloidea</taxon>
        <taxon>Crambidae</taxon>
        <taxon>Pyraustinae</taxon>
        <taxon>Loxostege</taxon>
    </lineage>
</organism>
<feature type="signal peptide" evidence="5">
    <location>
        <begin position="1"/>
        <end position="36"/>
    </location>
</feature>
<feature type="chain" id="PRO_5044747781" description="Pro-resilin-like" evidence="5">
    <location>
        <begin position="37"/>
        <end position="241"/>
    </location>
</feature>
<reference evidence="6 7" key="1">
    <citation type="submission" date="2024-06" db="EMBL/GenBank/DDBJ databases">
        <title>A chromosome-level genome assembly of beet webworm, Loxostege sticticalis.</title>
        <authorList>
            <person name="Zhang Y."/>
        </authorList>
    </citation>
    <scope>NUCLEOTIDE SEQUENCE [LARGE SCALE GENOMIC DNA]</scope>
    <source>
        <strain evidence="6">AQ028</strain>
        <tissue evidence="6">Male pupae</tissue>
    </source>
</reference>
<dbReference type="Proteomes" id="UP001549921">
    <property type="component" value="Unassembled WGS sequence"/>
</dbReference>
<dbReference type="Pfam" id="PF00379">
    <property type="entry name" value="Chitin_bind_4"/>
    <property type="match status" value="1"/>
</dbReference>
<gene>
    <name evidence="6" type="ORF">ABMA28_010449</name>
</gene>
<evidence type="ECO:0000256" key="3">
    <source>
        <dbReference type="PROSITE-ProRule" id="PRU00497"/>
    </source>
</evidence>
<dbReference type="PANTHER" id="PTHR12236:SF79">
    <property type="entry name" value="CUTICULAR PROTEIN 50CB-RELATED"/>
    <property type="match status" value="1"/>
</dbReference>
<dbReference type="AlphaFoldDB" id="A0ABD0S897"/>
<keyword evidence="1 3" id="KW-0193">Cuticle</keyword>
<name>A0ABD0S897_LOXSC</name>
<evidence type="ECO:0000256" key="4">
    <source>
        <dbReference type="SAM" id="MobiDB-lite"/>
    </source>
</evidence>